<evidence type="ECO:0000313" key="5">
    <source>
        <dbReference type="Proteomes" id="UP000618591"/>
    </source>
</evidence>
<evidence type="ECO:0000313" key="4">
    <source>
        <dbReference type="EMBL" id="GGA34154.1"/>
    </source>
</evidence>
<keyword evidence="5" id="KW-1185">Reference proteome</keyword>
<dbReference type="Gene3D" id="2.160.10.10">
    <property type="entry name" value="Hexapeptide repeat proteins"/>
    <property type="match status" value="1"/>
</dbReference>
<dbReference type="PROSITE" id="PS00101">
    <property type="entry name" value="HEXAPEP_TRANSFERASES"/>
    <property type="match status" value="1"/>
</dbReference>
<dbReference type="InterPro" id="IPR018357">
    <property type="entry name" value="Hexapep_transf_CS"/>
</dbReference>
<evidence type="ECO:0000256" key="3">
    <source>
        <dbReference type="ARBA" id="ARBA00022737"/>
    </source>
</evidence>
<proteinExistence type="inferred from homology"/>
<dbReference type="InterPro" id="IPR011004">
    <property type="entry name" value="Trimer_LpxA-like_sf"/>
</dbReference>
<dbReference type="SUPFAM" id="SSF51161">
    <property type="entry name" value="Trimeric LpxA-like enzymes"/>
    <property type="match status" value="1"/>
</dbReference>
<evidence type="ECO:0000256" key="1">
    <source>
        <dbReference type="ARBA" id="ARBA00007274"/>
    </source>
</evidence>
<dbReference type="PANTHER" id="PTHR23416">
    <property type="entry name" value="SIALIC ACID SYNTHASE-RELATED"/>
    <property type="match status" value="1"/>
</dbReference>
<dbReference type="Proteomes" id="UP000618591">
    <property type="component" value="Unassembled WGS sequence"/>
</dbReference>
<comment type="caution">
    <text evidence="4">The sequence shown here is derived from an EMBL/GenBank/DDBJ whole genome shotgun (WGS) entry which is preliminary data.</text>
</comment>
<protein>
    <submittedName>
        <fullName evidence="4">Colanic acid biosynthesis acetyltransferase WcaF</fullName>
    </submittedName>
</protein>
<evidence type="ECO:0000256" key="2">
    <source>
        <dbReference type="ARBA" id="ARBA00022679"/>
    </source>
</evidence>
<reference evidence="5" key="1">
    <citation type="journal article" date="2019" name="Int. J. Syst. Evol. Microbiol.">
        <title>The Global Catalogue of Microorganisms (GCM) 10K type strain sequencing project: providing services to taxonomists for standard genome sequencing and annotation.</title>
        <authorList>
            <consortium name="The Broad Institute Genomics Platform"/>
            <consortium name="The Broad Institute Genome Sequencing Center for Infectious Disease"/>
            <person name="Wu L."/>
            <person name="Ma J."/>
        </authorList>
    </citation>
    <scope>NUCLEOTIDE SEQUENCE [LARGE SCALE GENOMIC DNA]</scope>
    <source>
        <strain evidence="5">CGMCC 1.10106</strain>
    </source>
</reference>
<dbReference type="EMBL" id="BMDW01000001">
    <property type="protein sequence ID" value="GGA34154.1"/>
    <property type="molecule type" value="Genomic_DNA"/>
</dbReference>
<name>A0ABQ1G1C2_9SPHN</name>
<keyword evidence="2" id="KW-0808">Transferase</keyword>
<organism evidence="4 5">
    <name type="scientific">Sphingomonas psychrolutea</name>
    <dbReference type="NCBI Taxonomy" id="1259676"/>
    <lineage>
        <taxon>Bacteria</taxon>
        <taxon>Pseudomonadati</taxon>
        <taxon>Pseudomonadota</taxon>
        <taxon>Alphaproteobacteria</taxon>
        <taxon>Sphingomonadales</taxon>
        <taxon>Sphingomonadaceae</taxon>
        <taxon>Sphingomonas</taxon>
    </lineage>
</organism>
<keyword evidence="3" id="KW-0677">Repeat</keyword>
<dbReference type="InterPro" id="IPR051159">
    <property type="entry name" value="Hexapeptide_acetyltransf"/>
</dbReference>
<gene>
    <name evidence="4" type="primary">wcaF</name>
    <name evidence="4" type="ORF">GCM10011395_00560</name>
</gene>
<accession>A0ABQ1G1C2</accession>
<dbReference type="PANTHER" id="PTHR23416:SF23">
    <property type="entry name" value="ACETYLTRANSFERASE C18B11.09C-RELATED"/>
    <property type="match status" value="1"/>
</dbReference>
<comment type="similarity">
    <text evidence="1">Belongs to the transferase hexapeptide repeat family.</text>
</comment>
<sequence>MALQRMTPPSFANKLRRAVWQFVWLLLYRPTPNQLHIWRRVVLRAFGAKVGAAAHPYPSARIWAPWNLTMEAESCLANESDCYNVAPVVLRRRAIVSQKAYLCTASHDITGGDFALTGAPIEIEAYAWVAAAAFIGPGVTVGAGAVVAACAVVTKDVAAGAVVAGNPSRTIGQSGLNEVPA</sequence>